<dbReference type="AlphaFoldDB" id="A8RPF7"/>
<name>A8RPF7_ENTBW</name>
<proteinExistence type="predicted"/>
<evidence type="ECO:0000313" key="2">
    <source>
        <dbReference type="Proteomes" id="UP000005396"/>
    </source>
</evidence>
<organism evidence="1 2">
    <name type="scientific">Enterocloster bolteae (strain ATCC BAA-613 / DSM 15670 / CCUG 46953 / JCM 12243 / WAL 16351)</name>
    <name type="common">Clostridium bolteae</name>
    <dbReference type="NCBI Taxonomy" id="411902"/>
    <lineage>
        <taxon>Bacteria</taxon>
        <taxon>Bacillati</taxon>
        <taxon>Bacillota</taxon>
        <taxon>Clostridia</taxon>
        <taxon>Lachnospirales</taxon>
        <taxon>Lachnospiraceae</taxon>
        <taxon>Enterocloster</taxon>
    </lineage>
</organism>
<protein>
    <submittedName>
        <fullName evidence="1">Uncharacterized protein</fullName>
    </submittedName>
</protein>
<evidence type="ECO:0000313" key="1">
    <source>
        <dbReference type="EMBL" id="EDP17384.1"/>
    </source>
</evidence>
<reference evidence="1 2" key="2">
    <citation type="submission" date="2007-09" db="EMBL/GenBank/DDBJ databases">
        <title>Draft genome sequence of Clostridium bolteae (ATCC BAA-613).</title>
        <authorList>
            <person name="Sudarsanam P."/>
            <person name="Ley R."/>
            <person name="Guruge J."/>
            <person name="Turnbaugh P.J."/>
            <person name="Mahowald M."/>
            <person name="Liep D."/>
            <person name="Gordon J."/>
        </authorList>
    </citation>
    <scope>NUCLEOTIDE SEQUENCE [LARGE SCALE GENOMIC DNA]</scope>
    <source>
        <strain evidence="2">ATCC BAA-613 / DSM 15670 / CCUG 46953 / JCM 12243 / WAL 16351</strain>
    </source>
</reference>
<sequence length="64" mass="7392">MRSAHNTPCLSPILLCQISFIPKNILFSHKKPESAYHIAPWLSTFCINTTFILDNFYLLCYNSI</sequence>
<reference evidence="1 2" key="1">
    <citation type="submission" date="2007-08" db="EMBL/GenBank/DDBJ databases">
        <authorList>
            <person name="Fulton L."/>
            <person name="Clifton S."/>
            <person name="Fulton B."/>
            <person name="Xu J."/>
            <person name="Minx P."/>
            <person name="Pepin K.H."/>
            <person name="Johnson M."/>
            <person name="Thiruvilangam P."/>
            <person name="Bhonagiri V."/>
            <person name="Nash W.E."/>
            <person name="Mardis E.R."/>
            <person name="Wilson R.K."/>
        </authorList>
    </citation>
    <scope>NUCLEOTIDE SEQUENCE [LARGE SCALE GENOMIC DNA]</scope>
    <source>
        <strain evidence="2">ATCC BAA-613 / DSM 15670 / CCUG 46953 / JCM 12243 / WAL 16351</strain>
    </source>
</reference>
<accession>A8RPF7</accession>
<dbReference type="Proteomes" id="UP000005396">
    <property type="component" value="Unassembled WGS sequence"/>
</dbReference>
<dbReference type="EMBL" id="ABCC02000023">
    <property type="protein sequence ID" value="EDP17384.1"/>
    <property type="molecule type" value="Genomic_DNA"/>
</dbReference>
<gene>
    <name evidence="1" type="ORF">CLOBOL_02456</name>
</gene>
<comment type="caution">
    <text evidence="1">The sequence shown here is derived from an EMBL/GenBank/DDBJ whole genome shotgun (WGS) entry which is preliminary data.</text>
</comment>
<dbReference type="HOGENOM" id="CLU_2859716_0_0_9"/>
<dbReference type="PaxDb" id="411902-CLOBOL_02456"/>